<sequence length="96" mass="10815">MLLFIIASAAVPLLMLLLRAFWPKLGVVWNILAIGCALVAGPIVSYAVYGILRDNTVFMTQIHAVFLNPLFLLCGSYLGVYFIYLLIRFTVYDRDK</sequence>
<gene>
    <name evidence="2" type="ORF">CF651_04430</name>
</gene>
<evidence type="ECO:0000313" key="2">
    <source>
        <dbReference type="EMBL" id="OXM87577.1"/>
    </source>
</evidence>
<keyword evidence="1" id="KW-0812">Transmembrane</keyword>
<organism evidence="2 3">
    <name type="scientific">Paenibacillus rigui</name>
    <dbReference type="NCBI Taxonomy" id="554312"/>
    <lineage>
        <taxon>Bacteria</taxon>
        <taxon>Bacillati</taxon>
        <taxon>Bacillota</taxon>
        <taxon>Bacilli</taxon>
        <taxon>Bacillales</taxon>
        <taxon>Paenibacillaceae</taxon>
        <taxon>Paenibacillus</taxon>
    </lineage>
</organism>
<feature type="transmembrane region" description="Helical" evidence="1">
    <location>
        <begin position="29"/>
        <end position="52"/>
    </location>
</feature>
<evidence type="ECO:0000256" key="1">
    <source>
        <dbReference type="SAM" id="Phobius"/>
    </source>
</evidence>
<dbReference type="AlphaFoldDB" id="A0A229UVE7"/>
<reference evidence="2 3" key="1">
    <citation type="submission" date="2017-07" db="EMBL/GenBank/DDBJ databases">
        <title>Genome sequencing and assembly of Paenibacillus rigui.</title>
        <authorList>
            <person name="Mayilraj S."/>
        </authorList>
    </citation>
    <scope>NUCLEOTIDE SEQUENCE [LARGE SCALE GENOMIC DNA]</scope>
    <source>
        <strain evidence="2 3">JCM 16352</strain>
    </source>
</reference>
<evidence type="ECO:0000313" key="3">
    <source>
        <dbReference type="Proteomes" id="UP000215509"/>
    </source>
</evidence>
<dbReference type="Proteomes" id="UP000215509">
    <property type="component" value="Unassembled WGS sequence"/>
</dbReference>
<dbReference type="EMBL" id="NMQW01000004">
    <property type="protein sequence ID" value="OXM87577.1"/>
    <property type="molecule type" value="Genomic_DNA"/>
</dbReference>
<keyword evidence="1" id="KW-1133">Transmembrane helix</keyword>
<name>A0A229UVE7_9BACL</name>
<keyword evidence="3" id="KW-1185">Reference proteome</keyword>
<accession>A0A229UVE7</accession>
<protein>
    <submittedName>
        <fullName evidence="2">Transposase</fullName>
    </submittedName>
</protein>
<keyword evidence="1" id="KW-0472">Membrane</keyword>
<proteinExistence type="predicted"/>
<feature type="transmembrane region" description="Helical" evidence="1">
    <location>
        <begin position="64"/>
        <end position="87"/>
    </location>
</feature>
<comment type="caution">
    <text evidence="2">The sequence shown here is derived from an EMBL/GenBank/DDBJ whole genome shotgun (WGS) entry which is preliminary data.</text>
</comment>